<dbReference type="InterPro" id="IPR005475">
    <property type="entry name" value="Transketolase-like_Pyr-bd"/>
</dbReference>
<dbReference type="Proteomes" id="UP000428803">
    <property type="component" value="Chromosome"/>
</dbReference>
<protein>
    <submittedName>
        <fullName evidence="5">Alpha-ketoacid dehydrogenase subunit beta</fullName>
    </submittedName>
</protein>
<keyword evidence="2" id="KW-0560">Oxidoreductase</keyword>
<sequence>MAKRRLIQAINEAMFEEMERDPRIILFGEDVEISMFGDTKGLRDRFGPDRVRDTPICEALLTGMAVGMAAAGWRPVLHMMFSNFMYTGFDAIANQMSKLHLMTGGQMRLPITVMAGFGGGRSTAAQHSDCPYPLFMNLGGINVAVPSNAGDAKGLFKTAVRSNDPAIFLEPGGRGGELGDVPEGDHIVPFGKAAIRREGHDVTIVAIGAMVKLADQAAKSLAAQGIEAEIIDPRTLVPLDEESVLASLAKTGRLVVVDEARDRCSAASHIAAVAADEGFALLKAPVKRVTVPNVCMPYAPVLEHSVYPSADRITSAVTALLSN</sequence>
<dbReference type="Pfam" id="PF02779">
    <property type="entry name" value="Transket_pyr"/>
    <property type="match status" value="1"/>
</dbReference>
<dbReference type="SUPFAM" id="SSF52922">
    <property type="entry name" value="TK C-terminal domain-like"/>
    <property type="match status" value="1"/>
</dbReference>
<dbReference type="Gene3D" id="3.40.50.970">
    <property type="match status" value="1"/>
</dbReference>
<dbReference type="EMBL" id="CP035733">
    <property type="protein sequence ID" value="QGY82215.1"/>
    <property type="molecule type" value="Genomic_DNA"/>
</dbReference>
<evidence type="ECO:0000256" key="3">
    <source>
        <dbReference type="ARBA" id="ARBA00023052"/>
    </source>
</evidence>
<dbReference type="PANTHER" id="PTHR43257:SF2">
    <property type="entry name" value="PYRUVATE DEHYDROGENASE E1 COMPONENT SUBUNIT BETA"/>
    <property type="match status" value="1"/>
</dbReference>
<keyword evidence="6" id="KW-1185">Reference proteome</keyword>
<evidence type="ECO:0000313" key="6">
    <source>
        <dbReference type="Proteomes" id="UP000428803"/>
    </source>
</evidence>
<evidence type="ECO:0000256" key="1">
    <source>
        <dbReference type="ARBA" id="ARBA00001964"/>
    </source>
</evidence>
<name>A0A6I6L803_9SPHN</name>
<dbReference type="Pfam" id="PF02780">
    <property type="entry name" value="Transketolase_C"/>
    <property type="match status" value="1"/>
</dbReference>
<dbReference type="InterPro" id="IPR029061">
    <property type="entry name" value="THDP-binding"/>
</dbReference>
<dbReference type="KEGG" id="slaa:EUU25_08780"/>
<dbReference type="GO" id="GO:0016491">
    <property type="term" value="F:oxidoreductase activity"/>
    <property type="evidence" value="ECO:0007669"/>
    <property type="project" value="UniProtKB-KW"/>
</dbReference>
<accession>A0A6I6L803</accession>
<dbReference type="AlphaFoldDB" id="A0A6I6L803"/>
<proteinExistence type="predicted"/>
<dbReference type="InterPro" id="IPR033248">
    <property type="entry name" value="Transketolase_C"/>
</dbReference>
<organism evidence="5 6">
    <name type="scientific">Sphingorhabdus lacus</name>
    <dbReference type="NCBI Taxonomy" id="392610"/>
    <lineage>
        <taxon>Bacteria</taxon>
        <taxon>Pseudomonadati</taxon>
        <taxon>Pseudomonadota</taxon>
        <taxon>Alphaproteobacteria</taxon>
        <taxon>Sphingomonadales</taxon>
        <taxon>Sphingomonadaceae</taxon>
        <taxon>Sphingorhabdus</taxon>
    </lineage>
</organism>
<gene>
    <name evidence="5" type="ORF">EUU25_08780</name>
</gene>
<dbReference type="CDD" id="cd07036">
    <property type="entry name" value="TPP_PYR_E1-PDHc-beta_like"/>
    <property type="match status" value="1"/>
</dbReference>
<dbReference type="Gene3D" id="3.40.50.920">
    <property type="match status" value="1"/>
</dbReference>
<dbReference type="FunFam" id="3.40.50.920:FF:000001">
    <property type="entry name" value="Pyruvate dehydrogenase E1 beta subunit"/>
    <property type="match status" value="1"/>
</dbReference>
<dbReference type="OrthoDB" id="7821727at2"/>
<evidence type="ECO:0000259" key="4">
    <source>
        <dbReference type="SMART" id="SM00861"/>
    </source>
</evidence>
<reference evidence="6" key="1">
    <citation type="submission" date="2019-01" db="EMBL/GenBank/DDBJ databases">
        <title>Sphingorhabdus lacus sp.nov., isolated from an oligotrophic freshwater lake.</title>
        <authorList>
            <person name="Park M."/>
        </authorList>
    </citation>
    <scope>NUCLEOTIDE SEQUENCE [LARGE SCALE GENOMIC DNA]</scope>
    <source>
        <strain evidence="6">IMCC1753</strain>
    </source>
</reference>
<feature type="domain" description="Transketolase-like pyrimidine-binding" evidence="4">
    <location>
        <begin position="4"/>
        <end position="177"/>
    </location>
</feature>
<comment type="cofactor">
    <cofactor evidence="1">
        <name>thiamine diphosphate</name>
        <dbReference type="ChEBI" id="CHEBI:58937"/>
    </cofactor>
</comment>
<dbReference type="SUPFAM" id="SSF52518">
    <property type="entry name" value="Thiamin diphosphate-binding fold (THDP-binding)"/>
    <property type="match status" value="1"/>
</dbReference>
<dbReference type="InterPro" id="IPR009014">
    <property type="entry name" value="Transketo_C/PFOR_II"/>
</dbReference>
<keyword evidence="3" id="KW-0786">Thiamine pyrophosphate</keyword>
<dbReference type="SMART" id="SM00861">
    <property type="entry name" value="Transket_pyr"/>
    <property type="match status" value="1"/>
</dbReference>
<evidence type="ECO:0000256" key="2">
    <source>
        <dbReference type="ARBA" id="ARBA00023002"/>
    </source>
</evidence>
<dbReference type="PANTHER" id="PTHR43257">
    <property type="entry name" value="PYRUVATE DEHYDROGENASE E1 COMPONENT BETA SUBUNIT"/>
    <property type="match status" value="1"/>
</dbReference>
<evidence type="ECO:0000313" key="5">
    <source>
        <dbReference type="EMBL" id="QGY82215.1"/>
    </source>
</evidence>